<feature type="domain" description="AD" evidence="1">
    <location>
        <begin position="84"/>
        <end position="184"/>
    </location>
</feature>
<sequence>MALNLENVVGFKVQITNVLDAVTEGFIYSFNSQNNTITLQVSRKNQSRKSFKIINCQFIKTLKVIGEKPPNNLNTFKKTSIRPSQVNLNRVDQYLNEQLTKNALSYRLKGKNVSIEGQAIFDALYKTFSDTKWIGSKIIVLDNVEIVEPYKFDSVKALNENDHTSADSIDMVKRIVQRSWEDLNAAYMNNNVLENDDVYDDDDNRKGG</sequence>
<organism evidence="2 3">
    <name type="scientific">Tetrapisispora phaffii (strain ATCC 24235 / CBS 4417 / NBRC 1672 / NRRL Y-8282 / UCD 70-5)</name>
    <name type="common">Yeast</name>
    <name type="synonym">Fabospora phaffii</name>
    <dbReference type="NCBI Taxonomy" id="1071381"/>
    <lineage>
        <taxon>Eukaryota</taxon>
        <taxon>Fungi</taxon>
        <taxon>Dikarya</taxon>
        <taxon>Ascomycota</taxon>
        <taxon>Saccharomycotina</taxon>
        <taxon>Saccharomycetes</taxon>
        <taxon>Saccharomycetales</taxon>
        <taxon>Saccharomycetaceae</taxon>
        <taxon>Tetrapisispora</taxon>
    </lineage>
</organism>
<name>G8BXM0_TETPH</name>
<dbReference type="PIRSF" id="PIRSF007783">
    <property type="entry name" value="UCP007783_YHR121w"/>
    <property type="match status" value="1"/>
</dbReference>
<dbReference type="GO" id="GO:0010494">
    <property type="term" value="C:cytoplasmic stress granule"/>
    <property type="evidence" value="ECO:0007669"/>
    <property type="project" value="EnsemblFungi"/>
</dbReference>
<dbReference type="KEGG" id="tpf:TPHA_0I01420"/>
<dbReference type="InterPro" id="IPR048478">
    <property type="entry name" value="LSM12_LSM"/>
</dbReference>
<proteinExistence type="predicted"/>
<dbReference type="Pfam" id="PF09793">
    <property type="entry name" value="AD"/>
    <property type="match status" value="1"/>
</dbReference>
<dbReference type="EMBL" id="HE612864">
    <property type="protein sequence ID" value="CCE64648.1"/>
    <property type="molecule type" value="Genomic_DNA"/>
</dbReference>
<dbReference type="HOGENOM" id="CLU_073383_1_1_1"/>
<dbReference type="OrthoDB" id="1057137at2759"/>
<dbReference type="InterPro" id="IPR016521">
    <property type="entry name" value="RNA-processing_Lsm12"/>
</dbReference>
<dbReference type="SMART" id="SM00995">
    <property type="entry name" value="AD"/>
    <property type="match status" value="1"/>
</dbReference>
<dbReference type="InterPro" id="IPR047574">
    <property type="entry name" value="AD"/>
</dbReference>
<dbReference type="AlphaFoldDB" id="G8BXM0"/>
<protein>
    <recommendedName>
        <fullName evidence="1">AD domain-containing protein</fullName>
    </recommendedName>
</protein>
<dbReference type="STRING" id="1071381.G8BXM0"/>
<dbReference type="PANTHER" id="PTHR13542">
    <property type="entry name" value="LSM12 HOMOLOG"/>
    <property type="match status" value="1"/>
</dbReference>
<reference evidence="2 3" key="1">
    <citation type="journal article" date="2011" name="Proc. Natl. Acad. Sci. U.S.A.">
        <title>Evolutionary erosion of yeast sex chromosomes by mating-type switching accidents.</title>
        <authorList>
            <person name="Gordon J.L."/>
            <person name="Armisen D."/>
            <person name="Proux-Wera E."/>
            <person name="Oheigeartaigh S.S."/>
            <person name="Byrne K.P."/>
            <person name="Wolfe K.H."/>
        </authorList>
    </citation>
    <scope>NUCLEOTIDE SEQUENCE [LARGE SCALE GENOMIC DNA]</scope>
    <source>
        <strain evidence="3">ATCC 24235 / CBS 4417 / NBRC 1672 / NRRL Y-8282 / UCD 70-5</strain>
    </source>
</reference>
<dbReference type="eggNOG" id="KOG4401">
    <property type="taxonomic scope" value="Eukaryota"/>
</dbReference>
<dbReference type="GeneID" id="11534330"/>
<dbReference type="Pfam" id="PF21166">
    <property type="entry name" value="LSM12_LSM"/>
    <property type="match status" value="1"/>
</dbReference>
<keyword evidence="3" id="KW-1185">Reference proteome</keyword>
<dbReference type="GO" id="GO:0016070">
    <property type="term" value="P:RNA metabolic process"/>
    <property type="evidence" value="ECO:0007669"/>
    <property type="project" value="EnsemblFungi"/>
</dbReference>
<evidence type="ECO:0000313" key="2">
    <source>
        <dbReference type="EMBL" id="CCE64648.1"/>
    </source>
</evidence>
<evidence type="ECO:0000313" key="3">
    <source>
        <dbReference type="Proteomes" id="UP000005666"/>
    </source>
</evidence>
<gene>
    <name evidence="2" type="primary">TPHA0I01420</name>
    <name evidence="2" type="ordered locus">TPHA_0I01420</name>
</gene>
<dbReference type="RefSeq" id="XP_003687082.1">
    <property type="nucleotide sequence ID" value="XM_003687034.1"/>
</dbReference>
<accession>G8BXM0</accession>
<dbReference type="InterPro" id="IPR039683">
    <property type="entry name" value="Lsm12-like"/>
</dbReference>
<dbReference type="InterPro" id="IPR019181">
    <property type="entry name" value="LSM12_ABD"/>
</dbReference>
<evidence type="ECO:0000259" key="1">
    <source>
        <dbReference type="PROSITE" id="PS52001"/>
    </source>
</evidence>
<dbReference type="OMA" id="FEGELYC"/>
<dbReference type="PROSITE" id="PS52001">
    <property type="entry name" value="AD"/>
    <property type="match status" value="1"/>
</dbReference>
<dbReference type="Proteomes" id="UP000005666">
    <property type="component" value="Chromosome 9"/>
</dbReference>